<keyword evidence="4" id="KW-1185">Reference proteome</keyword>
<dbReference type="AlphaFoldDB" id="A0A2M9A7T7"/>
<name>A0A2M9A7T7_9BACT</name>
<keyword evidence="1" id="KW-0472">Membrane</keyword>
<evidence type="ECO:0000313" key="3">
    <source>
        <dbReference type="EMBL" id="PJJ41718.1"/>
    </source>
</evidence>
<keyword evidence="1" id="KW-0812">Transmembrane</keyword>
<protein>
    <recommendedName>
        <fullName evidence="2">Zinc-ribbon domain-containing protein</fullName>
    </recommendedName>
</protein>
<keyword evidence="1" id="KW-1133">Transmembrane helix</keyword>
<feature type="transmembrane region" description="Helical" evidence="1">
    <location>
        <begin position="67"/>
        <end position="86"/>
    </location>
</feature>
<dbReference type="Proteomes" id="UP000231134">
    <property type="component" value="Unassembled WGS sequence"/>
</dbReference>
<accession>A0A2M9A7T7</accession>
<dbReference type="EMBL" id="PGEX01000001">
    <property type="protein sequence ID" value="PJJ41718.1"/>
    <property type="molecule type" value="Genomic_DNA"/>
</dbReference>
<proteinExistence type="predicted"/>
<feature type="domain" description="Zinc-ribbon" evidence="2">
    <location>
        <begin position="4"/>
        <end position="25"/>
    </location>
</feature>
<evidence type="ECO:0000313" key="4">
    <source>
        <dbReference type="Proteomes" id="UP000231134"/>
    </source>
</evidence>
<sequence length="170" mass="20335">MMLCSHCNKTLNDNLKFCTACGRPVYADLKEKFGFGRFVYLNIYAFLLLASSISVLCIPGYKISLFLYVLQIFLSIYLLKTCRQLFSTWQDKKRKYFLLVQRNRIKFCAYSFEKFMKAPCGRLLTRVVLKDIRQSGRYAYLKKRYCSSFWSQFSFFFKTKTTITIYKKYY</sequence>
<feature type="transmembrane region" description="Helical" evidence="1">
    <location>
        <begin position="39"/>
        <end position="61"/>
    </location>
</feature>
<evidence type="ECO:0000256" key="1">
    <source>
        <dbReference type="SAM" id="Phobius"/>
    </source>
</evidence>
<evidence type="ECO:0000259" key="2">
    <source>
        <dbReference type="Pfam" id="PF13240"/>
    </source>
</evidence>
<reference evidence="3 4" key="1">
    <citation type="submission" date="2017-11" db="EMBL/GenBank/DDBJ databases">
        <title>Animal gut microbial communities from fecal samples from Wisconsin, USA.</title>
        <authorList>
            <person name="Neumann A."/>
        </authorList>
    </citation>
    <scope>NUCLEOTIDE SEQUENCE [LARGE SCALE GENOMIC DNA]</scope>
    <source>
        <strain evidence="3 4">UWS3</strain>
    </source>
</reference>
<dbReference type="InterPro" id="IPR026870">
    <property type="entry name" value="Zinc_ribbon_dom"/>
</dbReference>
<organism evidence="3 4">
    <name type="scientific">Hallerella succinigenes</name>
    <dbReference type="NCBI Taxonomy" id="1896222"/>
    <lineage>
        <taxon>Bacteria</taxon>
        <taxon>Pseudomonadati</taxon>
        <taxon>Fibrobacterota</taxon>
        <taxon>Fibrobacteria</taxon>
        <taxon>Fibrobacterales</taxon>
        <taxon>Fibrobacteraceae</taxon>
        <taxon>Hallerella</taxon>
    </lineage>
</organism>
<dbReference type="Pfam" id="PF13240">
    <property type="entry name" value="Zn_Ribbon_1"/>
    <property type="match status" value="1"/>
</dbReference>
<comment type="caution">
    <text evidence="3">The sequence shown here is derived from an EMBL/GenBank/DDBJ whole genome shotgun (WGS) entry which is preliminary data.</text>
</comment>
<gene>
    <name evidence="3" type="ORF">BGX16_1710</name>
</gene>